<feature type="compositionally biased region" description="Low complexity" evidence="8">
    <location>
        <begin position="62"/>
        <end position="78"/>
    </location>
</feature>
<dbReference type="CDD" id="cd13921">
    <property type="entry name" value="Amicyanin"/>
    <property type="match status" value="1"/>
</dbReference>
<dbReference type="Pfam" id="PF00127">
    <property type="entry name" value="Copper-bind"/>
    <property type="match status" value="1"/>
</dbReference>
<keyword evidence="4" id="KW-0479">Metal-binding</keyword>
<evidence type="ECO:0000256" key="8">
    <source>
        <dbReference type="SAM" id="MobiDB-lite"/>
    </source>
</evidence>
<keyword evidence="6" id="KW-0249">Electron transport</keyword>
<dbReference type="SUPFAM" id="SSF49503">
    <property type="entry name" value="Cupredoxins"/>
    <property type="match status" value="1"/>
</dbReference>
<dbReference type="EMBL" id="JAVREM010000069">
    <property type="protein sequence ID" value="MDT0322655.1"/>
    <property type="molecule type" value="Genomic_DNA"/>
</dbReference>
<dbReference type="InterPro" id="IPR052721">
    <property type="entry name" value="ET_Amicyanin"/>
</dbReference>
<feature type="region of interest" description="Disordered" evidence="8">
    <location>
        <begin position="1"/>
        <end position="25"/>
    </location>
</feature>
<comment type="cofactor">
    <cofactor evidence="1">
        <name>Cu cation</name>
        <dbReference type="ChEBI" id="CHEBI:23378"/>
    </cofactor>
</comment>
<protein>
    <submittedName>
        <fullName evidence="10">Cupredoxin family copper-binding protein</fullName>
    </submittedName>
</protein>
<dbReference type="InterPro" id="IPR008972">
    <property type="entry name" value="Cupredoxin"/>
</dbReference>
<organism evidence="10 11">
    <name type="scientific">Streptomyces millisiae</name>
    <dbReference type="NCBI Taxonomy" id="3075542"/>
    <lineage>
        <taxon>Bacteria</taxon>
        <taxon>Bacillati</taxon>
        <taxon>Actinomycetota</taxon>
        <taxon>Actinomycetes</taxon>
        <taxon>Kitasatosporales</taxon>
        <taxon>Streptomycetaceae</taxon>
        <taxon>Streptomyces</taxon>
    </lineage>
</organism>
<evidence type="ECO:0000256" key="7">
    <source>
        <dbReference type="ARBA" id="ARBA00023008"/>
    </source>
</evidence>
<feature type="region of interest" description="Disordered" evidence="8">
    <location>
        <begin position="62"/>
        <end position="83"/>
    </location>
</feature>
<proteinExistence type="predicted"/>
<reference evidence="11" key="1">
    <citation type="submission" date="2023-07" db="EMBL/GenBank/DDBJ databases">
        <title>30 novel species of actinomycetes from the DSMZ collection.</title>
        <authorList>
            <person name="Nouioui I."/>
        </authorList>
    </citation>
    <scope>NUCLEOTIDE SEQUENCE [LARGE SCALE GENOMIC DNA]</scope>
    <source>
        <strain evidence="11">DSM 44918</strain>
    </source>
</reference>
<dbReference type="RefSeq" id="WP_311603380.1">
    <property type="nucleotide sequence ID" value="NZ_JAVREM010000069.1"/>
</dbReference>
<sequence>MTDNDSPRAGGGTRRREPPRPTGNRTLLIAGLGAALSAVLCLGVLQSTGSGAAPAPAAAPVAAADPEPAAEPAAPVAAGDDEQPSTMADHVVEIADYAYGPAALTVSVGDTVTWVNNDSAPHNVVTTSGPAALESGTLETGDSWSFTFTEAGTYEYYCSIHPNMTAAITVVEGDGGTTGGGDTGGDTGGDSGGDSGGHSSGGGHSGGSTDGGTSGGSTGGSSSGGTSGGSTGGSAGGSTGGGGDEGENEEDEEACRSIDQVLVPILEHLDTAHLERSLSGQVEDALDLDQYVQTHTAWVASILDPLAEGAGGVLDDTLTVLMDHVNGAHLQTPLSQQIAEALDVDGYVQLHTVWAQNLLQPARDYLIDNC</sequence>
<keyword evidence="5" id="KW-0574">Periplasm</keyword>
<evidence type="ECO:0000313" key="10">
    <source>
        <dbReference type="EMBL" id="MDT0322655.1"/>
    </source>
</evidence>
<comment type="subcellular location">
    <subcellularLocation>
        <location evidence="2">Periplasm</location>
    </subcellularLocation>
</comment>
<dbReference type="InterPro" id="IPR035668">
    <property type="entry name" value="Amicyanin"/>
</dbReference>
<keyword evidence="7" id="KW-0186">Copper</keyword>
<evidence type="ECO:0000256" key="2">
    <source>
        <dbReference type="ARBA" id="ARBA00004418"/>
    </source>
</evidence>
<evidence type="ECO:0000256" key="6">
    <source>
        <dbReference type="ARBA" id="ARBA00022982"/>
    </source>
</evidence>
<dbReference type="Gene3D" id="2.60.40.420">
    <property type="entry name" value="Cupredoxins - blue copper proteins"/>
    <property type="match status" value="1"/>
</dbReference>
<feature type="compositionally biased region" description="Acidic residues" evidence="8">
    <location>
        <begin position="244"/>
        <end position="253"/>
    </location>
</feature>
<feature type="compositionally biased region" description="Gly residues" evidence="8">
    <location>
        <begin position="175"/>
        <end position="243"/>
    </location>
</feature>
<evidence type="ECO:0000313" key="11">
    <source>
        <dbReference type="Proteomes" id="UP001183420"/>
    </source>
</evidence>
<evidence type="ECO:0000259" key="9">
    <source>
        <dbReference type="Pfam" id="PF00127"/>
    </source>
</evidence>
<dbReference type="Proteomes" id="UP001183420">
    <property type="component" value="Unassembled WGS sequence"/>
</dbReference>
<evidence type="ECO:0000256" key="1">
    <source>
        <dbReference type="ARBA" id="ARBA00001935"/>
    </source>
</evidence>
<dbReference type="PANTHER" id="PTHR36507:SF1">
    <property type="entry name" value="BLL1555 PROTEIN"/>
    <property type="match status" value="1"/>
</dbReference>
<comment type="caution">
    <text evidence="10">The sequence shown here is derived from an EMBL/GenBank/DDBJ whole genome shotgun (WGS) entry which is preliminary data.</text>
</comment>
<gene>
    <name evidence="10" type="ORF">RNC47_30520</name>
</gene>
<feature type="domain" description="Blue (type 1) copper" evidence="9">
    <location>
        <begin position="92"/>
        <end position="170"/>
    </location>
</feature>
<evidence type="ECO:0000256" key="4">
    <source>
        <dbReference type="ARBA" id="ARBA00022723"/>
    </source>
</evidence>
<accession>A0ABU2LYN5</accession>
<keyword evidence="11" id="KW-1185">Reference proteome</keyword>
<dbReference type="PRINTS" id="PR00155">
    <property type="entry name" value="AMICYANIN"/>
</dbReference>
<evidence type="ECO:0000256" key="5">
    <source>
        <dbReference type="ARBA" id="ARBA00022764"/>
    </source>
</evidence>
<keyword evidence="3" id="KW-0813">Transport</keyword>
<name>A0ABU2LYN5_9ACTN</name>
<evidence type="ECO:0000256" key="3">
    <source>
        <dbReference type="ARBA" id="ARBA00022448"/>
    </source>
</evidence>
<dbReference type="InterPro" id="IPR002386">
    <property type="entry name" value="Amicyanin/Pseudoazurin"/>
</dbReference>
<feature type="region of interest" description="Disordered" evidence="8">
    <location>
        <begin position="175"/>
        <end position="254"/>
    </location>
</feature>
<dbReference type="PANTHER" id="PTHR36507">
    <property type="entry name" value="BLL1555 PROTEIN"/>
    <property type="match status" value="1"/>
</dbReference>
<dbReference type="InterPro" id="IPR000923">
    <property type="entry name" value="BlueCu_1"/>
</dbReference>